<evidence type="ECO:0000256" key="8">
    <source>
        <dbReference type="PROSITE-ProRule" id="PRU00169"/>
    </source>
</evidence>
<dbReference type="RefSeq" id="WP_089347084.1">
    <property type="nucleotide sequence ID" value="NZ_BJUM01000016.1"/>
</dbReference>
<feature type="domain" description="OmpR/PhoB-type" evidence="11">
    <location>
        <begin position="132"/>
        <end position="231"/>
    </location>
</feature>
<keyword evidence="6 9" id="KW-0238">DNA-binding</keyword>
<dbReference type="SUPFAM" id="SSF46894">
    <property type="entry name" value="C-terminal effector domain of the bipartite response regulators"/>
    <property type="match status" value="1"/>
</dbReference>
<dbReference type="InterPro" id="IPR036388">
    <property type="entry name" value="WH-like_DNA-bd_sf"/>
</dbReference>
<protein>
    <submittedName>
        <fullName evidence="12">DNA-binding response regulator</fullName>
    </submittedName>
</protein>
<dbReference type="PANTHER" id="PTHR48111">
    <property type="entry name" value="REGULATOR OF RPOS"/>
    <property type="match status" value="1"/>
</dbReference>
<dbReference type="CDD" id="cd00383">
    <property type="entry name" value="trans_reg_C"/>
    <property type="match status" value="1"/>
</dbReference>
<feature type="domain" description="Response regulatory" evidence="10">
    <location>
        <begin position="6"/>
        <end position="119"/>
    </location>
</feature>
<evidence type="ECO:0000259" key="10">
    <source>
        <dbReference type="PROSITE" id="PS50110"/>
    </source>
</evidence>
<reference evidence="12 13" key="1">
    <citation type="submission" date="2019-07" db="EMBL/GenBank/DDBJ databases">
        <title>Whole genome shotgun sequence of Pseudoalteromonas espejiana NBRC 102222.</title>
        <authorList>
            <person name="Hosoyama A."/>
            <person name="Uohara A."/>
            <person name="Ohji S."/>
            <person name="Ichikawa N."/>
        </authorList>
    </citation>
    <scope>NUCLEOTIDE SEQUENCE [LARGE SCALE GENOMIC DNA]</scope>
    <source>
        <strain evidence="12 13">NBRC 102222</strain>
    </source>
</reference>
<gene>
    <name evidence="12" type="primary">rstA</name>
    <name evidence="12" type="ORF">PES01_18780</name>
</gene>
<dbReference type="SMART" id="SM00862">
    <property type="entry name" value="Trans_reg_C"/>
    <property type="match status" value="1"/>
</dbReference>
<dbReference type="OrthoDB" id="9802426at2"/>
<evidence type="ECO:0000256" key="9">
    <source>
        <dbReference type="PROSITE-ProRule" id="PRU01091"/>
    </source>
</evidence>
<evidence type="ECO:0000256" key="7">
    <source>
        <dbReference type="ARBA" id="ARBA00023163"/>
    </source>
</evidence>
<evidence type="ECO:0000256" key="5">
    <source>
        <dbReference type="ARBA" id="ARBA00023015"/>
    </source>
</evidence>
<dbReference type="PROSITE" id="PS50110">
    <property type="entry name" value="RESPONSE_REGULATORY"/>
    <property type="match status" value="1"/>
</dbReference>
<dbReference type="Gene3D" id="3.40.50.2300">
    <property type="match status" value="1"/>
</dbReference>
<dbReference type="PANTHER" id="PTHR48111:SF47">
    <property type="entry name" value="TRANSCRIPTIONAL REGULATORY PROTEIN RSTA"/>
    <property type="match status" value="1"/>
</dbReference>
<keyword evidence="13" id="KW-1185">Reference proteome</keyword>
<proteinExistence type="predicted"/>
<evidence type="ECO:0000259" key="11">
    <source>
        <dbReference type="PROSITE" id="PS51755"/>
    </source>
</evidence>
<dbReference type="InterPro" id="IPR001789">
    <property type="entry name" value="Sig_transdc_resp-reg_receiver"/>
</dbReference>
<evidence type="ECO:0000256" key="6">
    <source>
        <dbReference type="ARBA" id="ARBA00023125"/>
    </source>
</evidence>
<keyword evidence="7" id="KW-0804">Transcription</keyword>
<dbReference type="InterPro" id="IPR011006">
    <property type="entry name" value="CheY-like_superfamily"/>
</dbReference>
<dbReference type="GO" id="GO:0006355">
    <property type="term" value="P:regulation of DNA-templated transcription"/>
    <property type="evidence" value="ECO:0007669"/>
    <property type="project" value="InterPro"/>
</dbReference>
<evidence type="ECO:0000256" key="4">
    <source>
        <dbReference type="ARBA" id="ARBA00023012"/>
    </source>
</evidence>
<dbReference type="FunFam" id="1.10.10.10:FF:000099">
    <property type="entry name" value="Two-component system response regulator TorR"/>
    <property type="match status" value="1"/>
</dbReference>
<dbReference type="GO" id="GO:0032993">
    <property type="term" value="C:protein-DNA complex"/>
    <property type="evidence" value="ECO:0007669"/>
    <property type="project" value="TreeGrafter"/>
</dbReference>
<keyword evidence="5" id="KW-0805">Transcription regulation</keyword>
<evidence type="ECO:0000256" key="3">
    <source>
        <dbReference type="ARBA" id="ARBA00022553"/>
    </source>
</evidence>
<dbReference type="Proteomes" id="UP000321419">
    <property type="component" value="Unassembled WGS sequence"/>
</dbReference>
<dbReference type="AlphaFoldDB" id="A0A510XVJ9"/>
<dbReference type="GO" id="GO:0000156">
    <property type="term" value="F:phosphorelay response regulator activity"/>
    <property type="evidence" value="ECO:0007669"/>
    <property type="project" value="TreeGrafter"/>
</dbReference>
<keyword evidence="4" id="KW-0902">Two-component regulatory system</keyword>
<organism evidence="12 13">
    <name type="scientific">Pseudoalteromonas espejiana</name>
    <dbReference type="NCBI Taxonomy" id="28107"/>
    <lineage>
        <taxon>Bacteria</taxon>
        <taxon>Pseudomonadati</taxon>
        <taxon>Pseudomonadota</taxon>
        <taxon>Gammaproteobacteria</taxon>
        <taxon>Alteromonadales</taxon>
        <taxon>Pseudoalteromonadaceae</taxon>
        <taxon>Pseudoalteromonas</taxon>
    </lineage>
</organism>
<dbReference type="FunFam" id="3.40.50.2300:FF:000001">
    <property type="entry name" value="DNA-binding response regulator PhoB"/>
    <property type="match status" value="1"/>
</dbReference>
<name>A0A510XVJ9_9GAMM</name>
<evidence type="ECO:0000313" key="13">
    <source>
        <dbReference type="Proteomes" id="UP000321419"/>
    </source>
</evidence>
<dbReference type="InterPro" id="IPR016032">
    <property type="entry name" value="Sig_transdc_resp-reg_C-effctor"/>
</dbReference>
<keyword evidence="2" id="KW-0963">Cytoplasm</keyword>
<dbReference type="EMBL" id="BJUM01000016">
    <property type="protein sequence ID" value="GEK55033.1"/>
    <property type="molecule type" value="Genomic_DNA"/>
</dbReference>
<sequence length="235" mass="26107">MDNYGTILLVEDDASLAQWVAEYLTEQGYTTHVCHRGDEVISQVKNLNPSIVLLDIMLPGQDGISVCRELRSFYTAPIIMLTARDEEMDEVIGLEVGASDYIMKPVRPRALLARIKAALRQTSEPTKASINQIVISVGALSINTESRNVTLNNQDIAISSAEYLLLHYLASNAGQVVSRDAVFKATKGREYDGLDRSVDVLISALRKKFHDDPQNPEKIKTIWGRGYLLVATAWE</sequence>
<comment type="subcellular location">
    <subcellularLocation>
        <location evidence="1">Cytoplasm</location>
    </subcellularLocation>
</comment>
<feature type="DNA-binding region" description="OmpR/PhoB-type" evidence="9">
    <location>
        <begin position="132"/>
        <end position="231"/>
    </location>
</feature>
<dbReference type="GO" id="GO:0000976">
    <property type="term" value="F:transcription cis-regulatory region binding"/>
    <property type="evidence" value="ECO:0007669"/>
    <property type="project" value="TreeGrafter"/>
</dbReference>
<dbReference type="Gene3D" id="1.10.10.10">
    <property type="entry name" value="Winged helix-like DNA-binding domain superfamily/Winged helix DNA-binding domain"/>
    <property type="match status" value="1"/>
</dbReference>
<evidence type="ECO:0000256" key="2">
    <source>
        <dbReference type="ARBA" id="ARBA00022490"/>
    </source>
</evidence>
<dbReference type="Pfam" id="PF00486">
    <property type="entry name" value="Trans_reg_C"/>
    <property type="match status" value="1"/>
</dbReference>
<feature type="modified residue" description="4-aspartylphosphate" evidence="8">
    <location>
        <position position="55"/>
    </location>
</feature>
<dbReference type="InterPro" id="IPR001867">
    <property type="entry name" value="OmpR/PhoB-type_DNA-bd"/>
</dbReference>
<dbReference type="GO" id="GO:0005829">
    <property type="term" value="C:cytosol"/>
    <property type="evidence" value="ECO:0007669"/>
    <property type="project" value="TreeGrafter"/>
</dbReference>
<dbReference type="Gene3D" id="6.10.250.690">
    <property type="match status" value="1"/>
</dbReference>
<dbReference type="SUPFAM" id="SSF52172">
    <property type="entry name" value="CheY-like"/>
    <property type="match status" value="1"/>
</dbReference>
<evidence type="ECO:0000256" key="1">
    <source>
        <dbReference type="ARBA" id="ARBA00004496"/>
    </source>
</evidence>
<dbReference type="PROSITE" id="PS51755">
    <property type="entry name" value="OMPR_PHOB"/>
    <property type="match status" value="1"/>
</dbReference>
<keyword evidence="3 8" id="KW-0597">Phosphoprotein</keyword>
<accession>A0A510XVJ9</accession>
<dbReference type="Pfam" id="PF00072">
    <property type="entry name" value="Response_reg"/>
    <property type="match status" value="1"/>
</dbReference>
<dbReference type="InterPro" id="IPR039420">
    <property type="entry name" value="WalR-like"/>
</dbReference>
<comment type="caution">
    <text evidence="12">The sequence shown here is derived from an EMBL/GenBank/DDBJ whole genome shotgun (WGS) entry which is preliminary data.</text>
</comment>
<dbReference type="SMART" id="SM00448">
    <property type="entry name" value="REC"/>
    <property type="match status" value="1"/>
</dbReference>
<evidence type="ECO:0000313" key="12">
    <source>
        <dbReference type="EMBL" id="GEK55033.1"/>
    </source>
</evidence>